<gene>
    <name evidence="4" type="primary">LOC102704503</name>
</gene>
<dbReference type="OMA" id="CRETMPE"/>
<evidence type="ECO:0000313" key="4">
    <source>
        <dbReference type="EnsemblPlants" id="OB03G15970.1"/>
    </source>
</evidence>
<proteinExistence type="inferred from homology"/>
<evidence type="ECO:0000256" key="1">
    <source>
        <dbReference type="ARBA" id="ARBA00022604"/>
    </source>
</evidence>
<evidence type="ECO:0000313" key="5">
    <source>
        <dbReference type="Proteomes" id="UP000006038"/>
    </source>
</evidence>
<keyword evidence="5" id="KW-1185">Reference proteome</keyword>
<dbReference type="AlphaFoldDB" id="J3LKM1"/>
<evidence type="ECO:0000256" key="3">
    <source>
        <dbReference type="SAM" id="MobiDB-lite"/>
    </source>
</evidence>
<name>J3LKM1_ORYBR</name>
<comment type="similarity">
    <text evidence="2">Belongs to the LAZY family.</text>
</comment>
<dbReference type="eggNOG" id="ENOG502R3MT">
    <property type="taxonomic scope" value="Eukaryota"/>
</dbReference>
<evidence type="ECO:0000256" key="2">
    <source>
        <dbReference type="ARBA" id="ARBA00024198"/>
    </source>
</evidence>
<dbReference type="GO" id="GO:0009630">
    <property type="term" value="P:gravitropism"/>
    <property type="evidence" value="ECO:0007669"/>
    <property type="project" value="InterPro"/>
</dbReference>
<sequence>MRVLNWMQTRLHGTRKPEPIAVSSRRAHTPGDLHRNDGLDAWAAAMLSIGTFGVPKSRHGSDGPWTTAGADELDGLQEELRLLVGSREVAVTGADDDEGSSHRRSLSRTSSSTNGREVVKLKQRSFRKVMASALSGFLHHRPSCRETMPEATVSEIIWSLLHKNTHTEKPALPKPMINGDLAVQTPQKEEQEGSKWIRTDSECKLIFI</sequence>
<dbReference type="EnsemblPlants" id="OB03G15970.1">
    <property type="protein sequence ID" value="OB03G15970.1"/>
    <property type="gene ID" value="OB03G15970"/>
</dbReference>
<dbReference type="Proteomes" id="UP000006038">
    <property type="component" value="Chromosome 3"/>
</dbReference>
<organism evidence="4">
    <name type="scientific">Oryza brachyantha</name>
    <name type="common">malo sina</name>
    <dbReference type="NCBI Taxonomy" id="4533"/>
    <lineage>
        <taxon>Eukaryota</taxon>
        <taxon>Viridiplantae</taxon>
        <taxon>Streptophyta</taxon>
        <taxon>Embryophyta</taxon>
        <taxon>Tracheophyta</taxon>
        <taxon>Spermatophyta</taxon>
        <taxon>Magnoliopsida</taxon>
        <taxon>Liliopsida</taxon>
        <taxon>Poales</taxon>
        <taxon>Poaceae</taxon>
        <taxon>BOP clade</taxon>
        <taxon>Oryzoideae</taxon>
        <taxon>Oryzeae</taxon>
        <taxon>Oryzinae</taxon>
        <taxon>Oryza</taxon>
    </lineage>
</organism>
<reference evidence="4" key="1">
    <citation type="journal article" date="2013" name="Nat. Commun.">
        <title>Whole-genome sequencing of Oryza brachyantha reveals mechanisms underlying Oryza genome evolution.</title>
        <authorList>
            <person name="Chen J."/>
            <person name="Huang Q."/>
            <person name="Gao D."/>
            <person name="Wang J."/>
            <person name="Lang Y."/>
            <person name="Liu T."/>
            <person name="Li B."/>
            <person name="Bai Z."/>
            <person name="Luis Goicoechea J."/>
            <person name="Liang C."/>
            <person name="Chen C."/>
            <person name="Zhang W."/>
            <person name="Sun S."/>
            <person name="Liao Y."/>
            <person name="Zhang X."/>
            <person name="Yang L."/>
            <person name="Song C."/>
            <person name="Wang M."/>
            <person name="Shi J."/>
            <person name="Liu G."/>
            <person name="Liu J."/>
            <person name="Zhou H."/>
            <person name="Zhou W."/>
            <person name="Yu Q."/>
            <person name="An N."/>
            <person name="Chen Y."/>
            <person name="Cai Q."/>
            <person name="Wang B."/>
            <person name="Liu B."/>
            <person name="Min J."/>
            <person name="Huang Y."/>
            <person name="Wu H."/>
            <person name="Li Z."/>
            <person name="Zhang Y."/>
            <person name="Yin Y."/>
            <person name="Song W."/>
            <person name="Jiang J."/>
            <person name="Jackson S.A."/>
            <person name="Wing R.A."/>
            <person name="Wang J."/>
            <person name="Chen M."/>
        </authorList>
    </citation>
    <scope>NUCLEOTIDE SEQUENCE [LARGE SCALE GENOMIC DNA]</scope>
    <source>
        <strain evidence="4">cv. IRGC 101232</strain>
    </source>
</reference>
<dbReference type="GO" id="GO:0040008">
    <property type="term" value="P:regulation of growth"/>
    <property type="evidence" value="ECO:0007669"/>
    <property type="project" value="InterPro"/>
</dbReference>
<dbReference type="PANTHER" id="PTHR34045">
    <property type="entry name" value="OS03G0406300 PROTEIN"/>
    <property type="match status" value="1"/>
</dbReference>
<dbReference type="PANTHER" id="PTHR34045:SF1">
    <property type="entry name" value="OS03G0180600 PROTEIN"/>
    <property type="match status" value="1"/>
</dbReference>
<dbReference type="Gramene" id="OB03G15970.1">
    <property type="protein sequence ID" value="OB03G15970.1"/>
    <property type="gene ID" value="OB03G15970"/>
</dbReference>
<dbReference type="InterPro" id="IPR044683">
    <property type="entry name" value="LAZY"/>
</dbReference>
<reference evidence="4" key="2">
    <citation type="submission" date="2013-04" db="UniProtKB">
        <authorList>
            <consortium name="EnsemblPlants"/>
        </authorList>
    </citation>
    <scope>IDENTIFICATION</scope>
</reference>
<dbReference type="HOGENOM" id="CLU_078378_0_0_1"/>
<protein>
    <submittedName>
        <fullName evidence="4">Uncharacterized protein</fullName>
    </submittedName>
</protein>
<feature type="region of interest" description="Disordered" evidence="3">
    <location>
        <begin position="91"/>
        <end position="117"/>
    </location>
</feature>
<keyword evidence="1" id="KW-0341">Growth regulation</keyword>
<accession>J3LKM1</accession>